<organism evidence="1 2">
    <name type="scientific">Taxus chinensis</name>
    <name type="common">Chinese yew</name>
    <name type="synonym">Taxus wallichiana var. chinensis</name>
    <dbReference type="NCBI Taxonomy" id="29808"/>
    <lineage>
        <taxon>Eukaryota</taxon>
        <taxon>Viridiplantae</taxon>
        <taxon>Streptophyta</taxon>
        <taxon>Embryophyta</taxon>
        <taxon>Tracheophyta</taxon>
        <taxon>Spermatophyta</taxon>
        <taxon>Pinopsida</taxon>
        <taxon>Pinidae</taxon>
        <taxon>Conifers II</taxon>
        <taxon>Cupressales</taxon>
        <taxon>Taxaceae</taxon>
        <taxon>Taxus</taxon>
    </lineage>
</organism>
<evidence type="ECO:0000313" key="2">
    <source>
        <dbReference type="Proteomes" id="UP000824469"/>
    </source>
</evidence>
<reference evidence="1 2" key="1">
    <citation type="journal article" date="2021" name="Nat. Plants">
        <title>The Taxus genome provides insights into paclitaxel biosynthesis.</title>
        <authorList>
            <person name="Xiong X."/>
            <person name="Gou J."/>
            <person name="Liao Q."/>
            <person name="Li Y."/>
            <person name="Zhou Q."/>
            <person name="Bi G."/>
            <person name="Li C."/>
            <person name="Du R."/>
            <person name="Wang X."/>
            <person name="Sun T."/>
            <person name="Guo L."/>
            <person name="Liang H."/>
            <person name="Lu P."/>
            <person name="Wu Y."/>
            <person name="Zhang Z."/>
            <person name="Ro D.K."/>
            <person name="Shang Y."/>
            <person name="Huang S."/>
            <person name="Yan J."/>
        </authorList>
    </citation>
    <scope>NUCLEOTIDE SEQUENCE [LARGE SCALE GENOMIC DNA]</scope>
    <source>
        <tissue evidence="1">Leaf</tissue>
    </source>
</reference>
<keyword evidence="2" id="KW-1185">Reference proteome</keyword>
<protein>
    <submittedName>
        <fullName evidence="1">Uncharacterized protein</fullName>
    </submittedName>
</protein>
<feature type="non-terminal residue" evidence="1">
    <location>
        <position position="60"/>
    </location>
</feature>
<comment type="caution">
    <text evidence="1">The sequence shown here is derived from an EMBL/GenBank/DDBJ whole genome shotgun (WGS) entry which is preliminary data.</text>
</comment>
<dbReference type="Proteomes" id="UP000824469">
    <property type="component" value="Unassembled WGS sequence"/>
</dbReference>
<dbReference type="AlphaFoldDB" id="A0AA38FIY9"/>
<dbReference type="EMBL" id="JAHRHJ020000008">
    <property type="protein sequence ID" value="KAH9303867.1"/>
    <property type="molecule type" value="Genomic_DNA"/>
</dbReference>
<name>A0AA38FIY9_TAXCH</name>
<accession>A0AA38FIY9</accession>
<feature type="non-terminal residue" evidence="1">
    <location>
        <position position="1"/>
    </location>
</feature>
<sequence>NLVWDSIKFLDAFSIEVVPTEKNTRADSLAVSGSLLITHPDFSQDKFAIEMIHKPNVLDN</sequence>
<evidence type="ECO:0000313" key="1">
    <source>
        <dbReference type="EMBL" id="KAH9303867.1"/>
    </source>
</evidence>
<gene>
    <name evidence="1" type="ORF">KI387_008271</name>
</gene>
<proteinExistence type="predicted"/>